<sequence>MCSINFLILSSILLINCGSPARKTTSYPYIRFTAMKCLSSSKSVSSFDCYVKAYSRTNTTMNVFVNLTRPIFAAKARYDLTYKYLTNSQRSIINSTLEICEFLNGTSANPVFKWIVGFMKNFDQMLHACPYTGNLIFKDLSVDIKQFVSAFPSGVYMTIMKFFDDVDENIMTLKFSQDLISKDRETF</sequence>
<keyword evidence="1" id="KW-0732">Signal</keyword>
<feature type="chain" id="PRO_5040227734" evidence="1">
    <location>
        <begin position="18"/>
        <end position="187"/>
    </location>
</feature>
<accession>A0A9P0JAX2</accession>
<organism evidence="2 3">
    <name type="scientific">Chironomus riparius</name>
    <dbReference type="NCBI Taxonomy" id="315576"/>
    <lineage>
        <taxon>Eukaryota</taxon>
        <taxon>Metazoa</taxon>
        <taxon>Ecdysozoa</taxon>
        <taxon>Arthropoda</taxon>
        <taxon>Hexapoda</taxon>
        <taxon>Insecta</taxon>
        <taxon>Pterygota</taxon>
        <taxon>Neoptera</taxon>
        <taxon>Endopterygota</taxon>
        <taxon>Diptera</taxon>
        <taxon>Nematocera</taxon>
        <taxon>Chironomoidea</taxon>
        <taxon>Chironomidae</taxon>
        <taxon>Chironominae</taxon>
        <taxon>Chironomus</taxon>
    </lineage>
</organism>
<dbReference type="AlphaFoldDB" id="A0A9P0JAX2"/>
<dbReference type="Pfam" id="PF06477">
    <property type="entry name" value="DUF1091"/>
    <property type="match status" value="1"/>
</dbReference>
<reference evidence="2" key="2">
    <citation type="submission" date="2022-10" db="EMBL/GenBank/DDBJ databases">
        <authorList>
            <consortium name="ENA_rothamsted_submissions"/>
            <consortium name="culmorum"/>
            <person name="King R."/>
        </authorList>
    </citation>
    <scope>NUCLEOTIDE SEQUENCE</scope>
</reference>
<gene>
    <name evidence="2" type="ORF">CHIRRI_LOCUS13167</name>
</gene>
<protein>
    <submittedName>
        <fullName evidence="2">Uncharacterized protein</fullName>
    </submittedName>
</protein>
<keyword evidence="3" id="KW-1185">Reference proteome</keyword>
<proteinExistence type="predicted"/>
<evidence type="ECO:0000313" key="2">
    <source>
        <dbReference type="EMBL" id="CAH1733837.1"/>
    </source>
</evidence>
<dbReference type="PANTHER" id="PTHR20898">
    <property type="entry name" value="DAEDALUS ON 3-RELATED-RELATED"/>
    <property type="match status" value="1"/>
</dbReference>
<dbReference type="EMBL" id="OU895880">
    <property type="protein sequence ID" value="CAH1733837.1"/>
    <property type="molecule type" value="Genomic_DNA"/>
</dbReference>
<dbReference type="InterPro" id="IPR010512">
    <property type="entry name" value="DUF1091"/>
</dbReference>
<feature type="signal peptide" evidence="1">
    <location>
        <begin position="1"/>
        <end position="17"/>
    </location>
</feature>
<dbReference type="PANTHER" id="PTHR20898:SF0">
    <property type="entry name" value="DAEDALUS ON 3-RELATED"/>
    <property type="match status" value="1"/>
</dbReference>
<reference evidence="2" key="1">
    <citation type="submission" date="2022-01" db="EMBL/GenBank/DDBJ databases">
        <authorList>
            <person name="King R."/>
        </authorList>
    </citation>
    <scope>NUCLEOTIDE SEQUENCE</scope>
</reference>
<evidence type="ECO:0000313" key="3">
    <source>
        <dbReference type="Proteomes" id="UP001153620"/>
    </source>
</evidence>
<evidence type="ECO:0000256" key="1">
    <source>
        <dbReference type="SAM" id="SignalP"/>
    </source>
</evidence>
<name>A0A9P0JAX2_9DIPT</name>
<dbReference type="Proteomes" id="UP001153620">
    <property type="component" value="Chromosome 4"/>
</dbReference>